<dbReference type="AlphaFoldDB" id="A0A220VEJ6"/>
<feature type="modified residue" description="N6-(pyridoxal phosphate)lysine" evidence="9 10">
    <location>
        <position position="35"/>
    </location>
</feature>
<comment type="pathway">
    <text evidence="3">Cell wall biogenesis; peptidoglycan biosynthesis.</text>
</comment>
<evidence type="ECO:0000256" key="1">
    <source>
        <dbReference type="ARBA" id="ARBA00000316"/>
    </source>
</evidence>
<dbReference type="Pfam" id="PF00842">
    <property type="entry name" value="Ala_racemase_C"/>
    <property type="match status" value="1"/>
</dbReference>
<dbReference type="PROSITE" id="PS00395">
    <property type="entry name" value="ALANINE_RACEMASE"/>
    <property type="match status" value="1"/>
</dbReference>
<dbReference type="GO" id="GO:0030632">
    <property type="term" value="P:D-alanine biosynthetic process"/>
    <property type="evidence" value="ECO:0007669"/>
    <property type="project" value="UniProtKB-UniRule"/>
</dbReference>
<dbReference type="EMBL" id="CP022355">
    <property type="protein sequence ID" value="ASK78848.1"/>
    <property type="molecule type" value="Genomic_DNA"/>
</dbReference>
<dbReference type="GO" id="GO:0030170">
    <property type="term" value="F:pyridoxal phosphate binding"/>
    <property type="evidence" value="ECO:0007669"/>
    <property type="project" value="UniProtKB-UniRule"/>
</dbReference>
<dbReference type="SUPFAM" id="SSF51419">
    <property type="entry name" value="PLP-binding barrel"/>
    <property type="match status" value="1"/>
</dbReference>
<dbReference type="Gene3D" id="3.20.20.10">
    <property type="entry name" value="Alanine racemase"/>
    <property type="match status" value="1"/>
</dbReference>
<feature type="binding site" evidence="9 11">
    <location>
        <position position="132"/>
    </location>
    <ligand>
        <name>substrate</name>
    </ligand>
</feature>
<organism evidence="13 14">
    <name type="scientific">Paraphotobacterium marinum</name>
    <dbReference type="NCBI Taxonomy" id="1755811"/>
    <lineage>
        <taxon>Bacteria</taxon>
        <taxon>Pseudomonadati</taxon>
        <taxon>Pseudomonadota</taxon>
        <taxon>Gammaproteobacteria</taxon>
        <taxon>Vibrionales</taxon>
        <taxon>Vibrionaceae</taxon>
        <taxon>Paraphotobacterium</taxon>
    </lineage>
</organism>
<dbReference type="RefSeq" id="WP_089073756.1">
    <property type="nucleotide sequence ID" value="NZ_CBCSAM010000013.1"/>
</dbReference>
<dbReference type="SMART" id="SM01005">
    <property type="entry name" value="Ala_racemase_C"/>
    <property type="match status" value="1"/>
</dbReference>
<evidence type="ECO:0000256" key="11">
    <source>
        <dbReference type="PIRSR" id="PIRSR600821-52"/>
    </source>
</evidence>
<dbReference type="PANTHER" id="PTHR30511:SF4">
    <property type="entry name" value="ALANINE RACEMASE, BIOSYNTHETIC"/>
    <property type="match status" value="1"/>
</dbReference>
<evidence type="ECO:0000256" key="7">
    <source>
        <dbReference type="ARBA" id="ARBA00023235"/>
    </source>
</evidence>
<comment type="cofactor">
    <cofactor evidence="2 9 10">
        <name>pyridoxal 5'-phosphate</name>
        <dbReference type="ChEBI" id="CHEBI:597326"/>
    </cofactor>
</comment>
<dbReference type="GO" id="GO:0005829">
    <property type="term" value="C:cytosol"/>
    <property type="evidence" value="ECO:0007669"/>
    <property type="project" value="TreeGrafter"/>
</dbReference>
<dbReference type="InterPro" id="IPR009006">
    <property type="entry name" value="Ala_racemase/Decarboxylase_C"/>
</dbReference>
<comment type="catalytic activity">
    <reaction evidence="1 9">
        <text>L-alanine = D-alanine</text>
        <dbReference type="Rhea" id="RHEA:20249"/>
        <dbReference type="ChEBI" id="CHEBI:57416"/>
        <dbReference type="ChEBI" id="CHEBI:57972"/>
        <dbReference type="EC" id="5.1.1.1"/>
    </reaction>
</comment>
<dbReference type="HAMAP" id="MF_01201">
    <property type="entry name" value="Ala_racemase"/>
    <property type="match status" value="1"/>
</dbReference>
<evidence type="ECO:0000256" key="4">
    <source>
        <dbReference type="ARBA" id="ARBA00007880"/>
    </source>
</evidence>
<keyword evidence="7 9" id="KW-0413">Isomerase</keyword>
<feature type="binding site" evidence="9 11">
    <location>
        <position position="305"/>
    </location>
    <ligand>
        <name>substrate</name>
    </ligand>
</feature>
<dbReference type="Gene3D" id="2.40.37.10">
    <property type="entry name" value="Lyase, Ornithine Decarboxylase, Chain A, domain 1"/>
    <property type="match status" value="1"/>
</dbReference>
<accession>A0A220VEJ6</accession>
<gene>
    <name evidence="13" type="primary">alr</name>
    <name evidence="13" type="ORF">CF386_04165</name>
</gene>
<dbReference type="InterPro" id="IPR000821">
    <property type="entry name" value="Ala_racemase"/>
</dbReference>
<sequence>MNNRTEITIDLKAIAQNIKRIKVLAPNSKILSVVKSNAYGHGLENVTSSIEYLIDAFGVARIEEALLLRASGIKKRILLLEGFLEKSELYIIDKEQLSFVVHNLEQLELLSKFRFIYHKPQVWIKVDTGMNRLGINECEVEQFFEVLNHRDDIIKPIVLMSHFSCADHEDRHFTQRQLSRFMKQLTLDKCQRSIANSAGILFYPESQLDWIRPGIIQYGLSPQENSLPKFYKLEPAMELSATLISIKKVKKDQPVGYGATWKTPEDTYLGVISIGYGDGYPREANSNTPVFINNRLVYIAGRVSMDMTTVNLGPKLLDKIGDKVILWGPQLPIEIVAKSMNTINYELVTKLTTRPKLIFKN</sequence>
<dbReference type="UniPathway" id="UPA00042">
    <property type="reaction ID" value="UER00497"/>
</dbReference>
<dbReference type="InterPro" id="IPR020622">
    <property type="entry name" value="Ala_racemase_pyridoxalP-BS"/>
</dbReference>
<evidence type="ECO:0000256" key="3">
    <source>
        <dbReference type="ARBA" id="ARBA00004752"/>
    </source>
</evidence>
<evidence type="ECO:0000256" key="5">
    <source>
        <dbReference type="ARBA" id="ARBA00013089"/>
    </source>
</evidence>
<comment type="pathway">
    <text evidence="8 9">Amino-acid biosynthesis; D-alanine biosynthesis; D-alanine from L-alanine: step 1/1.</text>
</comment>
<feature type="active site" description="Proton acceptor; specific for L-alanine" evidence="9">
    <location>
        <position position="257"/>
    </location>
</feature>
<dbReference type="KEGG" id="pmai:CF386_04165"/>
<dbReference type="InterPro" id="IPR011079">
    <property type="entry name" value="Ala_racemase_C"/>
</dbReference>
<comment type="function">
    <text evidence="9">Catalyzes the interconversion of L-alanine and D-alanine. May also act on other amino acids.</text>
</comment>
<name>A0A220VEJ6_9GAMM</name>
<dbReference type="NCBIfam" id="TIGR00492">
    <property type="entry name" value="alr"/>
    <property type="match status" value="1"/>
</dbReference>
<evidence type="ECO:0000256" key="2">
    <source>
        <dbReference type="ARBA" id="ARBA00001933"/>
    </source>
</evidence>
<evidence type="ECO:0000313" key="14">
    <source>
        <dbReference type="Proteomes" id="UP000242175"/>
    </source>
</evidence>
<dbReference type="Pfam" id="PF01168">
    <property type="entry name" value="Ala_racemase_N"/>
    <property type="match status" value="1"/>
</dbReference>
<dbReference type="Proteomes" id="UP000242175">
    <property type="component" value="Chromosome large"/>
</dbReference>
<evidence type="ECO:0000256" key="10">
    <source>
        <dbReference type="PIRSR" id="PIRSR600821-50"/>
    </source>
</evidence>
<dbReference type="PRINTS" id="PR00992">
    <property type="entry name" value="ALARACEMASE"/>
</dbReference>
<dbReference type="GO" id="GO:0008784">
    <property type="term" value="F:alanine racemase activity"/>
    <property type="evidence" value="ECO:0007669"/>
    <property type="project" value="UniProtKB-UniRule"/>
</dbReference>
<evidence type="ECO:0000256" key="9">
    <source>
        <dbReference type="HAMAP-Rule" id="MF_01201"/>
    </source>
</evidence>
<keyword evidence="6 9" id="KW-0663">Pyridoxal phosphate</keyword>
<evidence type="ECO:0000313" key="13">
    <source>
        <dbReference type="EMBL" id="ASK78848.1"/>
    </source>
</evidence>
<dbReference type="PANTHER" id="PTHR30511">
    <property type="entry name" value="ALANINE RACEMASE"/>
    <property type="match status" value="1"/>
</dbReference>
<evidence type="ECO:0000256" key="8">
    <source>
        <dbReference type="ARBA" id="ARBA00037912"/>
    </source>
</evidence>
<comment type="similarity">
    <text evidence="4 9">Belongs to the alanine racemase family.</text>
</comment>
<feature type="active site" description="Proton acceptor; specific for D-alanine" evidence="9">
    <location>
        <position position="35"/>
    </location>
</feature>
<keyword evidence="14" id="KW-1185">Reference proteome</keyword>
<proteinExistence type="inferred from homology"/>
<dbReference type="InterPro" id="IPR029066">
    <property type="entry name" value="PLP-binding_barrel"/>
</dbReference>
<dbReference type="OrthoDB" id="9813814at2"/>
<protein>
    <recommendedName>
        <fullName evidence="5 9">Alanine racemase</fullName>
        <ecNumber evidence="5 9">5.1.1.1</ecNumber>
    </recommendedName>
</protein>
<evidence type="ECO:0000256" key="6">
    <source>
        <dbReference type="ARBA" id="ARBA00022898"/>
    </source>
</evidence>
<dbReference type="EC" id="5.1.1.1" evidence="5 9"/>
<dbReference type="FunFam" id="3.20.20.10:FF:000002">
    <property type="entry name" value="Alanine racemase"/>
    <property type="match status" value="1"/>
</dbReference>
<evidence type="ECO:0000259" key="12">
    <source>
        <dbReference type="SMART" id="SM01005"/>
    </source>
</evidence>
<dbReference type="SUPFAM" id="SSF50621">
    <property type="entry name" value="Alanine racemase C-terminal domain-like"/>
    <property type="match status" value="1"/>
</dbReference>
<reference evidence="13 14" key="1">
    <citation type="journal article" date="2016" name="Int. J. Syst. Evol. Microbiol.">
        <title>Paraphotobacterium marinum gen. nov., sp. nov., a member of the family Vibrionaceae, isolated from surface seawater.</title>
        <authorList>
            <person name="Huang Z."/>
            <person name="Dong C."/>
            <person name="Shao Z."/>
        </authorList>
    </citation>
    <scope>NUCLEOTIDE SEQUENCE [LARGE SCALE GENOMIC DNA]</scope>
    <source>
        <strain evidence="13 14">NSCS20N07D</strain>
    </source>
</reference>
<feature type="domain" description="Alanine racemase C-terminal" evidence="12">
    <location>
        <begin position="236"/>
        <end position="360"/>
    </location>
</feature>
<dbReference type="InterPro" id="IPR001608">
    <property type="entry name" value="Ala_racemase_N"/>
</dbReference>